<dbReference type="Pfam" id="PF12631">
    <property type="entry name" value="MnmE_helical"/>
    <property type="match status" value="1"/>
</dbReference>
<evidence type="ECO:0000256" key="5">
    <source>
        <dbReference type="ARBA" id="ARBA00023134"/>
    </source>
</evidence>
<evidence type="ECO:0000256" key="2">
    <source>
        <dbReference type="ARBA" id="ARBA00011043"/>
    </source>
</evidence>
<comment type="similarity">
    <text evidence="2 6">Belongs to the TRAFAC class TrmE-Era-EngA-EngB-Septin-like GTPase superfamily. TrmE GTPase family.</text>
</comment>
<dbReference type="EMBL" id="SWFS01000317">
    <property type="protein sequence ID" value="KAA8910327.1"/>
    <property type="molecule type" value="Genomic_DNA"/>
</dbReference>
<keyword evidence="4 6" id="KW-0547">Nucleotide-binding</keyword>
<dbReference type="InterPro" id="IPR031168">
    <property type="entry name" value="G_TrmE"/>
</dbReference>
<dbReference type="CDD" id="cd14858">
    <property type="entry name" value="TrmE_N"/>
    <property type="match status" value="1"/>
</dbReference>
<organism evidence="10 11">
    <name type="scientific">Trichomonascus ciferrii</name>
    <dbReference type="NCBI Taxonomy" id="44093"/>
    <lineage>
        <taxon>Eukaryota</taxon>
        <taxon>Fungi</taxon>
        <taxon>Dikarya</taxon>
        <taxon>Ascomycota</taxon>
        <taxon>Saccharomycotina</taxon>
        <taxon>Dipodascomycetes</taxon>
        <taxon>Dipodascales</taxon>
        <taxon>Trichomonascaceae</taxon>
        <taxon>Trichomonascus</taxon>
        <taxon>Trichomonascus ciferrii complex</taxon>
    </lineage>
</organism>
<name>A0A642V1L8_9ASCO</name>
<dbReference type="InterPro" id="IPR004520">
    <property type="entry name" value="GTPase_MnmE"/>
</dbReference>
<evidence type="ECO:0000259" key="9">
    <source>
        <dbReference type="Pfam" id="PF12631"/>
    </source>
</evidence>
<dbReference type="GO" id="GO:0005525">
    <property type="term" value="F:GTP binding"/>
    <property type="evidence" value="ECO:0007669"/>
    <property type="project" value="UniProtKB-KW"/>
</dbReference>
<dbReference type="InterPro" id="IPR005225">
    <property type="entry name" value="Small_GTP-bd"/>
</dbReference>
<dbReference type="GO" id="GO:0003924">
    <property type="term" value="F:GTPase activity"/>
    <property type="evidence" value="ECO:0007669"/>
    <property type="project" value="InterPro"/>
</dbReference>
<dbReference type="Gene3D" id="3.40.50.300">
    <property type="entry name" value="P-loop containing nucleotide triphosphate hydrolases"/>
    <property type="match status" value="1"/>
</dbReference>
<evidence type="ECO:0000259" key="8">
    <source>
        <dbReference type="Pfam" id="PF10396"/>
    </source>
</evidence>
<evidence type="ECO:0008006" key="12">
    <source>
        <dbReference type="Google" id="ProtNLM"/>
    </source>
</evidence>
<dbReference type="Gene3D" id="1.20.120.430">
    <property type="entry name" value="tRNA modification GTPase MnmE domain 2"/>
    <property type="match status" value="1"/>
</dbReference>
<dbReference type="NCBIfam" id="NF003661">
    <property type="entry name" value="PRK05291.1-3"/>
    <property type="match status" value="1"/>
</dbReference>
<keyword evidence="5 6" id="KW-0342">GTP-binding</keyword>
<evidence type="ECO:0000256" key="3">
    <source>
        <dbReference type="ARBA" id="ARBA00022694"/>
    </source>
</evidence>
<dbReference type="InterPro" id="IPR025867">
    <property type="entry name" value="MnmE_helical"/>
</dbReference>
<feature type="domain" description="G" evidence="7">
    <location>
        <begin position="254"/>
        <end position="375"/>
    </location>
</feature>
<dbReference type="OrthoDB" id="188276at2759"/>
<dbReference type="Gene3D" id="3.30.1360.120">
    <property type="entry name" value="Probable tRNA modification gtpase trme, domain 1"/>
    <property type="match status" value="1"/>
</dbReference>
<evidence type="ECO:0000256" key="1">
    <source>
        <dbReference type="ARBA" id="ARBA00004173"/>
    </source>
</evidence>
<feature type="domain" description="MnmE helical" evidence="9">
    <location>
        <begin position="155"/>
        <end position="500"/>
    </location>
</feature>
<dbReference type="NCBIfam" id="TIGR00450">
    <property type="entry name" value="mnmE_trmE_thdF"/>
    <property type="match status" value="1"/>
</dbReference>
<dbReference type="Proteomes" id="UP000761534">
    <property type="component" value="Unassembled WGS sequence"/>
</dbReference>
<dbReference type="NCBIfam" id="TIGR00231">
    <property type="entry name" value="small_GTP"/>
    <property type="match status" value="1"/>
</dbReference>
<evidence type="ECO:0000256" key="4">
    <source>
        <dbReference type="ARBA" id="ARBA00022741"/>
    </source>
</evidence>
<evidence type="ECO:0000256" key="6">
    <source>
        <dbReference type="RuleBase" id="RU003313"/>
    </source>
</evidence>
<feature type="domain" description="GTP-binding protein TrmE N-terminal" evidence="8">
    <location>
        <begin position="32"/>
        <end position="151"/>
    </location>
</feature>
<evidence type="ECO:0000259" key="7">
    <source>
        <dbReference type="Pfam" id="PF01926"/>
    </source>
</evidence>
<comment type="caution">
    <text evidence="10">The sequence shown here is derived from an EMBL/GenBank/DDBJ whole genome shotgun (WGS) entry which is preliminary data.</text>
</comment>
<dbReference type="PANTHER" id="PTHR42714">
    <property type="entry name" value="TRNA MODIFICATION GTPASE GTPBP3"/>
    <property type="match status" value="1"/>
</dbReference>
<dbReference type="VEuPathDB" id="FungiDB:TRICI_004125"/>
<dbReference type="InterPro" id="IPR027368">
    <property type="entry name" value="MnmE_dom2"/>
</dbReference>
<dbReference type="InterPro" id="IPR027417">
    <property type="entry name" value="P-loop_NTPase"/>
</dbReference>
<accession>A0A642V1L8</accession>
<dbReference type="CDD" id="cd04164">
    <property type="entry name" value="trmE"/>
    <property type="match status" value="1"/>
</dbReference>
<dbReference type="Pfam" id="PF10396">
    <property type="entry name" value="TrmE_N"/>
    <property type="match status" value="1"/>
</dbReference>
<dbReference type="SUPFAM" id="SSF52540">
    <property type="entry name" value="P-loop containing nucleoside triphosphate hydrolases"/>
    <property type="match status" value="1"/>
</dbReference>
<dbReference type="InterPro" id="IPR018948">
    <property type="entry name" value="GTP-bd_TrmE_N"/>
</dbReference>
<reference evidence="10" key="1">
    <citation type="journal article" date="2019" name="G3 (Bethesda)">
        <title>Genome Assemblies of Two Rare Opportunistic Yeast Pathogens: Diutina rugosa (syn. Candida rugosa) and Trichomonascus ciferrii (syn. Candida ciferrii).</title>
        <authorList>
            <person name="Mixao V."/>
            <person name="Saus E."/>
            <person name="Hansen A.P."/>
            <person name="Lass-Florl C."/>
            <person name="Gabaldon T."/>
        </authorList>
    </citation>
    <scope>NUCLEOTIDE SEQUENCE</scope>
    <source>
        <strain evidence="10">CBS 4856</strain>
    </source>
</reference>
<gene>
    <name evidence="10" type="ORF">TRICI_004125</name>
</gene>
<evidence type="ECO:0000313" key="11">
    <source>
        <dbReference type="Proteomes" id="UP000761534"/>
    </source>
</evidence>
<proteinExistence type="inferred from homology"/>
<keyword evidence="11" id="KW-1185">Reference proteome</keyword>
<dbReference type="InterPro" id="IPR006073">
    <property type="entry name" value="GTP-bd"/>
</dbReference>
<comment type="subcellular location">
    <subcellularLocation>
        <location evidence="1">Mitochondrion</location>
    </subcellularLocation>
</comment>
<sequence length="503" mass="54711">MLSRIRLTSVSLNGISRSWIFGGRRFSSHDSTIYALSTNPGKSAIAIVRISGPLSGHIYQCLTGRKSLPEPRRAVLSPLRDLKGSILDHALALYFKEPKSYTGEDLLELHLHGGQAIIRAVLKAIKELNSPENRIRYAEAGEFSKRAFQNGQLDLTQIEGIRDLIDAETELQRQAAITSAGGDTKELYDVWRDKIVHNMAMVTALIDFSDDNADVNGNLFESVKSNINVLLEEMYGHLDQISRSELLFSGIKMNLLGPPNAGKSSLLNIIAKREAAIVSEVPGTTRDILEVGMEIGGFKVLIGDTAGLRSMESVTGDHAKIEMEGIKRARERFKGGDLIMTVIPASPTTEVPDGIADEITMLKEQNKRIIVAINKIDQLPTSISVESVVSNYSQAFGLPKDDIFPISCTDQTGLPTLINSITASCKELTYTSNGPPIGASQRIRDLLEQDVIYGLESFVSCDDVVIATAELQHAIDGIGKITGRGVGVEELLGVVFSSFCIGK</sequence>
<protein>
    <recommendedName>
        <fullName evidence="12">TrmE-type G domain-containing protein</fullName>
    </recommendedName>
</protein>
<dbReference type="GO" id="GO:0002098">
    <property type="term" value="P:tRNA wobble uridine modification"/>
    <property type="evidence" value="ECO:0007669"/>
    <property type="project" value="TreeGrafter"/>
</dbReference>
<dbReference type="Pfam" id="PF01926">
    <property type="entry name" value="MMR_HSR1"/>
    <property type="match status" value="1"/>
</dbReference>
<dbReference type="InterPro" id="IPR027266">
    <property type="entry name" value="TrmE/GcvT-like"/>
</dbReference>
<keyword evidence="3 6" id="KW-0819">tRNA processing</keyword>
<dbReference type="GO" id="GO:0005739">
    <property type="term" value="C:mitochondrion"/>
    <property type="evidence" value="ECO:0007669"/>
    <property type="project" value="UniProtKB-SubCell"/>
</dbReference>
<dbReference type="PANTHER" id="PTHR42714:SF2">
    <property type="entry name" value="TRNA MODIFICATION GTPASE GTPBP3, MITOCHONDRIAL"/>
    <property type="match status" value="1"/>
</dbReference>
<evidence type="ECO:0000313" key="10">
    <source>
        <dbReference type="EMBL" id="KAA8910327.1"/>
    </source>
</evidence>
<dbReference type="AlphaFoldDB" id="A0A642V1L8"/>
<dbReference type="FunFam" id="3.30.1360.120:FF:000007">
    <property type="entry name" value="tRNA modification GTPase GTPBP3, mitochondrial"/>
    <property type="match status" value="1"/>
</dbReference>
<dbReference type="GO" id="GO:0030488">
    <property type="term" value="P:tRNA methylation"/>
    <property type="evidence" value="ECO:0007669"/>
    <property type="project" value="TreeGrafter"/>
</dbReference>
<dbReference type="HAMAP" id="MF_00379">
    <property type="entry name" value="GTPase_MnmE"/>
    <property type="match status" value="1"/>
</dbReference>